<evidence type="ECO:0000313" key="3">
    <source>
        <dbReference type="Proteomes" id="UP000189800"/>
    </source>
</evidence>
<reference evidence="2 3" key="1">
    <citation type="submission" date="2017-02" db="EMBL/GenBank/DDBJ databases">
        <title>Draft genome sequence of Moraxella pluranimalium CCUG 54913T type strain.</title>
        <authorList>
            <person name="Salva-Serra F."/>
            <person name="Engstrom-Jakobsson H."/>
            <person name="Thorell K."/>
            <person name="Jaen-Luchoro D."/>
            <person name="Gonzales-Siles L."/>
            <person name="Karlsson R."/>
            <person name="Yazdan S."/>
            <person name="Boulund F."/>
            <person name="Johnning A."/>
            <person name="Engstrand L."/>
            <person name="Kristiansson E."/>
            <person name="Moore E."/>
        </authorList>
    </citation>
    <scope>NUCLEOTIDE SEQUENCE [LARGE SCALE GENOMIC DNA]</scope>
    <source>
        <strain evidence="2 3">CCUG 54913</strain>
    </source>
</reference>
<dbReference type="Proteomes" id="UP000189800">
    <property type="component" value="Unassembled WGS sequence"/>
</dbReference>
<dbReference type="EMBL" id="MUYU01000006">
    <property type="protein sequence ID" value="OOS25661.1"/>
    <property type="molecule type" value="Genomic_DNA"/>
</dbReference>
<accession>A0A1T0CU63</accession>
<comment type="caution">
    <text evidence="2">The sequence shown here is derived from an EMBL/GenBank/DDBJ whole genome shotgun (WGS) entry which is preliminary data.</text>
</comment>
<evidence type="ECO:0000313" key="2">
    <source>
        <dbReference type="EMBL" id="OOS25661.1"/>
    </source>
</evidence>
<dbReference type="AlphaFoldDB" id="A0A1T0CU63"/>
<feature type="signal peptide" evidence="1">
    <location>
        <begin position="1"/>
        <end position="25"/>
    </location>
</feature>
<evidence type="ECO:0000256" key="1">
    <source>
        <dbReference type="SAM" id="SignalP"/>
    </source>
</evidence>
<proteinExistence type="predicted"/>
<gene>
    <name evidence="2" type="ORF">B0680_02215</name>
</gene>
<feature type="chain" id="PRO_5012436449" description="Secreted protein" evidence="1">
    <location>
        <begin position="26"/>
        <end position="143"/>
    </location>
</feature>
<keyword evidence="1" id="KW-0732">Signal</keyword>
<sequence length="143" mass="15829">MKPVIKIALATALCSGIAITSTSYAAYDESSNTQTTCYIFKNNKNIAKSKCTYDFSGYSGGAGTWGSYTVRIPQHGTYELGVTNNNGSSRTLIGDFNEKPATYQRRIKKSLKLAKNKDYSETTMPCIKNRQGLEICWIDHSML</sequence>
<dbReference type="RefSeq" id="WP_078253417.1">
    <property type="nucleotide sequence ID" value="NZ_MUYU01000006.1"/>
</dbReference>
<organism evidence="2 3">
    <name type="scientific">Moraxella pluranimalium</name>
    <dbReference type="NCBI Taxonomy" id="470453"/>
    <lineage>
        <taxon>Bacteria</taxon>
        <taxon>Pseudomonadati</taxon>
        <taxon>Pseudomonadota</taxon>
        <taxon>Gammaproteobacteria</taxon>
        <taxon>Moraxellales</taxon>
        <taxon>Moraxellaceae</taxon>
        <taxon>Moraxella</taxon>
    </lineage>
</organism>
<protein>
    <recommendedName>
        <fullName evidence="4">Secreted protein</fullName>
    </recommendedName>
</protein>
<keyword evidence="3" id="KW-1185">Reference proteome</keyword>
<name>A0A1T0CU63_9GAMM</name>
<dbReference type="STRING" id="470453.B0680_02215"/>
<evidence type="ECO:0008006" key="4">
    <source>
        <dbReference type="Google" id="ProtNLM"/>
    </source>
</evidence>